<dbReference type="InterPro" id="IPR036928">
    <property type="entry name" value="AS_sf"/>
</dbReference>
<protein>
    <submittedName>
        <fullName evidence="2">Aspartyl-tRNA(Asn) amidotransferase subunit A @ Glutamyl-tRNA(Gln) amidotransferase subunit A</fullName>
        <ecNumber evidence="2">6.3.5.6</ecNumber>
        <ecNumber evidence="2">6.3.5.7</ecNumber>
    </submittedName>
</protein>
<dbReference type="InterPro" id="IPR023631">
    <property type="entry name" value="Amidase_dom"/>
</dbReference>
<reference evidence="2" key="1">
    <citation type="submission" date="2015-10" db="EMBL/GenBank/DDBJ databases">
        <authorList>
            <person name="Gilbert D.G."/>
        </authorList>
    </citation>
    <scope>NUCLEOTIDE SEQUENCE</scope>
</reference>
<dbReference type="EC" id="6.3.5.7" evidence="2"/>
<dbReference type="SUPFAM" id="SSF75304">
    <property type="entry name" value="Amidase signature (AS) enzymes"/>
    <property type="match status" value="1"/>
</dbReference>
<dbReference type="GO" id="GO:0050566">
    <property type="term" value="F:asparaginyl-tRNA synthase (glutamine-hydrolyzing) activity"/>
    <property type="evidence" value="ECO:0007669"/>
    <property type="project" value="UniProtKB-EC"/>
</dbReference>
<evidence type="ECO:0000313" key="2">
    <source>
        <dbReference type="EMBL" id="CUS54455.1"/>
    </source>
</evidence>
<evidence type="ECO:0000259" key="1">
    <source>
        <dbReference type="Pfam" id="PF01425"/>
    </source>
</evidence>
<dbReference type="GO" id="GO:0050567">
    <property type="term" value="F:glutaminyl-tRNA synthase (glutamine-hydrolyzing) activity"/>
    <property type="evidence" value="ECO:0007669"/>
    <property type="project" value="UniProtKB-EC"/>
</dbReference>
<sequence>MTLADELAYTTLSSLTLRIRRRELSPVEVINAFIERISARNPAVNAFVCEDFERAHDEAVKAEQALTNGDEVGPLHGIPVAIKDLFSSKPGTAMTMGGVRALKDNITQHRCIFTERIEQAGAIIVGKTNSPVMGFRGTCDNYLFGPTRNPFCLSKNSGGSSGGAAAAVADGMLPLAEGTDGGGSIRIPAAWCGVYGYKASYGRVPSLSRPNAFASDTPFSFSGPITRTVEDAALALNALAGYHPGDPYSIDDKTDFLTHIGDSIEGKRIAYSPDFDVFPIQAEIKEVIDKQVLAFEEAGAIVEPVTLGIKRSQNELSDLWCRLIIPRNIASLEAAGAKGPDLLGEHRNDFPPEYLHWIEAGYKLSAVDFYKDQEIRTEIYDCIQGVFSEYDLLVTPTLACLAVDNADDGNTVGPTEINGEAVDPLIGWCLTYLINFTGHPAASIPAGLSASGLPIGMQIIGRRYADSDVLTASAAYERLRPWQDTYQQCIERTN</sequence>
<dbReference type="AlphaFoldDB" id="A0A160TTF3"/>
<proteinExistence type="predicted"/>
<keyword evidence="2" id="KW-0436">Ligase</keyword>
<dbReference type="PANTHER" id="PTHR11895:SF7">
    <property type="entry name" value="GLUTAMYL-TRNA(GLN) AMIDOTRANSFERASE SUBUNIT A, MITOCHONDRIAL"/>
    <property type="match status" value="1"/>
</dbReference>
<dbReference type="GO" id="GO:0016740">
    <property type="term" value="F:transferase activity"/>
    <property type="evidence" value="ECO:0007669"/>
    <property type="project" value="UniProtKB-KW"/>
</dbReference>
<organism evidence="2">
    <name type="scientific">hydrothermal vent metagenome</name>
    <dbReference type="NCBI Taxonomy" id="652676"/>
    <lineage>
        <taxon>unclassified sequences</taxon>
        <taxon>metagenomes</taxon>
        <taxon>ecological metagenomes</taxon>
    </lineage>
</organism>
<dbReference type="Pfam" id="PF01425">
    <property type="entry name" value="Amidase"/>
    <property type="match status" value="1"/>
</dbReference>
<gene>
    <name evidence="2" type="ORF">MGWOODY_XGa789</name>
</gene>
<dbReference type="InterPro" id="IPR020556">
    <property type="entry name" value="Amidase_CS"/>
</dbReference>
<dbReference type="PANTHER" id="PTHR11895">
    <property type="entry name" value="TRANSAMIDASE"/>
    <property type="match status" value="1"/>
</dbReference>
<accession>A0A160TTF3</accession>
<dbReference type="InterPro" id="IPR000120">
    <property type="entry name" value="Amidase"/>
</dbReference>
<name>A0A160TTF3_9ZZZZ</name>
<feature type="domain" description="Amidase" evidence="1">
    <location>
        <begin position="28"/>
        <end position="470"/>
    </location>
</feature>
<dbReference type="EC" id="6.3.5.6" evidence="2"/>
<dbReference type="EMBL" id="CZRL01000104">
    <property type="protein sequence ID" value="CUS54455.1"/>
    <property type="molecule type" value="Genomic_DNA"/>
</dbReference>
<keyword evidence="2" id="KW-0808">Transferase</keyword>
<dbReference type="Gene3D" id="3.90.1300.10">
    <property type="entry name" value="Amidase signature (AS) domain"/>
    <property type="match status" value="1"/>
</dbReference>
<dbReference type="PROSITE" id="PS00571">
    <property type="entry name" value="AMIDASES"/>
    <property type="match status" value="1"/>
</dbReference>